<gene>
    <name evidence="1" type="ordered locus">KNP414_02337</name>
</gene>
<dbReference type="Proteomes" id="UP000006620">
    <property type="component" value="Chromosome"/>
</dbReference>
<reference evidence="2" key="1">
    <citation type="submission" date="2011-06" db="EMBL/GenBank/DDBJ databases">
        <title>Complete genome sequence of Paenibacillus mucilaginosus KNP414.</title>
        <authorList>
            <person name="Wang J."/>
            <person name="Hu S."/>
            <person name="Hu X."/>
            <person name="Zhang B."/>
            <person name="Dong D."/>
            <person name="Zhang S."/>
            <person name="Zhao K."/>
            <person name="Wu D."/>
        </authorList>
    </citation>
    <scope>NUCLEOTIDE SEQUENCE [LARGE SCALE GENOMIC DNA]</scope>
    <source>
        <strain evidence="2">KNP414</strain>
    </source>
</reference>
<name>F8F7Z4_PAEMK</name>
<proteinExistence type="predicted"/>
<dbReference type="PATRIC" id="fig|1036673.3.peg.2106"/>
<dbReference type="HOGENOM" id="CLU_3219528_0_0_9"/>
<sequence length="47" mass="5474">MVVMDEKAQYIVKVDDQDHIFDTYAEFCNFMSDNSQAVIQGIEKLED</sequence>
<evidence type="ECO:0000313" key="2">
    <source>
        <dbReference type="Proteomes" id="UP000006620"/>
    </source>
</evidence>
<organism evidence="1 2">
    <name type="scientific">Paenibacillus mucilaginosus (strain KNP414)</name>
    <dbReference type="NCBI Taxonomy" id="1036673"/>
    <lineage>
        <taxon>Bacteria</taxon>
        <taxon>Bacillati</taxon>
        <taxon>Bacillota</taxon>
        <taxon>Bacilli</taxon>
        <taxon>Bacillales</taxon>
        <taxon>Paenibacillaceae</taxon>
        <taxon>Paenibacillus</taxon>
    </lineage>
</organism>
<evidence type="ECO:0000313" key="1">
    <source>
        <dbReference type="EMBL" id="AEI40898.1"/>
    </source>
</evidence>
<accession>F8F7Z4</accession>
<protein>
    <submittedName>
        <fullName evidence="1">Uncharacterized protein</fullName>
    </submittedName>
</protein>
<reference evidence="1 2" key="2">
    <citation type="journal article" date="2013" name="Genome Announc.">
        <title>Genome Sequence of Growth-Improving Paenibacillus mucilaginosus Strain KNP414.</title>
        <authorList>
            <person name="Lu J.J."/>
            <person name="Wang J.F."/>
            <person name="Hu X.F."/>
        </authorList>
    </citation>
    <scope>NUCLEOTIDE SEQUENCE [LARGE SCALE GENOMIC DNA]</scope>
    <source>
        <strain evidence="1 2">KNP414</strain>
    </source>
</reference>
<dbReference type="AlphaFoldDB" id="F8F7Z4"/>
<dbReference type="KEGG" id="pms:KNP414_02337"/>
<dbReference type="EMBL" id="CP002869">
    <property type="protein sequence ID" value="AEI40898.1"/>
    <property type="molecule type" value="Genomic_DNA"/>
</dbReference>